<reference evidence="5" key="1">
    <citation type="journal article" date="2019" name="Int. J. Syst. Evol. Microbiol.">
        <title>The Global Catalogue of Microorganisms (GCM) 10K type strain sequencing project: providing services to taxonomists for standard genome sequencing and annotation.</title>
        <authorList>
            <consortium name="The Broad Institute Genomics Platform"/>
            <consortium name="The Broad Institute Genome Sequencing Center for Infectious Disease"/>
            <person name="Wu L."/>
            <person name="Ma J."/>
        </authorList>
    </citation>
    <scope>NUCLEOTIDE SEQUENCE [LARGE SCALE GENOMIC DNA]</scope>
    <source>
        <strain evidence="5">CGMCC 1.15304</strain>
    </source>
</reference>
<dbReference type="PANTHER" id="PTHR38340">
    <property type="entry name" value="S-LAYER PROTEIN"/>
    <property type="match status" value="1"/>
</dbReference>
<dbReference type="EMBL" id="JBHSCR010000003">
    <property type="protein sequence ID" value="MFC4347241.1"/>
    <property type="molecule type" value="Genomic_DNA"/>
</dbReference>
<evidence type="ECO:0000256" key="3">
    <source>
        <dbReference type="SAM" id="MobiDB-lite"/>
    </source>
</evidence>
<keyword evidence="5" id="KW-1185">Reference proteome</keyword>
<keyword evidence="2" id="KW-0964">Secreted</keyword>
<dbReference type="InterPro" id="IPR050557">
    <property type="entry name" value="RTX_toxin/Mannuronan_C5-epim"/>
</dbReference>
<evidence type="ECO:0000256" key="1">
    <source>
        <dbReference type="ARBA" id="ARBA00004613"/>
    </source>
</evidence>
<comment type="subcellular location">
    <subcellularLocation>
        <location evidence="1">Secreted</location>
    </subcellularLocation>
</comment>
<dbReference type="RefSeq" id="WP_068149663.1">
    <property type="nucleotide sequence ID" value="NZ_JBHSCR010000003.1"/>
</dbReference>
<organism evidence="4 5">
    <name type="scientific">Kordiimonas lipolytica</name>
    <dbReference type="NCBI Taxonomy" id="1662421"/>
    <lineage>
        <taxon>Bacteria</taxon>
        <taxon>Pseudomonadati</taxon>
        <taxon>Pseudomonadota</taxon>
        <taxon>Alphaproteobacteria</taxon>
        <taxon>Kordiimonadales</taxon>
        <taxon>Kordiimonadaceae</taxon>
        <taxon>Kordiimonas</taxon>
    </lineage>
</organism>
<protein>
    <recommendedName>
        <fullName evidence="6">Hemolysin-type calcium-binding repeat-containing protein</fullName>
    </recommendedName>
</protein>
<proteinExistence type="predicted"/>
<dbReference type="InterPro" id="IPR018511">
    <property type="entry name" value="Hemolysin-typ_Ca-bd_CS"/>
</dbReference>
<dbReference type="PRINTS" id="PR00313">
    <property type="entry name" value="CABNDNGRPT"/>
</dbReference>
<dbReference type="InterPro" id="IPR011049">
    <property type="entry name" value="Serralysin-like_metalloprot_C"/>
</dbReference>
<dbReference type="InterPro" id="IPR001343">
    <property type="entry name" value="Hemolysn_Ca-bd"/>
</dbReference>
<evidence type="ECO:0008006" key="6">
    <source>
        <dbReference type="Google" id="ProtNLM"/>
    </source>
</evidence>
<evidence type="ECO:0000256" key="2">
    <source>
        <dbReference type="ARBA" id="ARBA00022525"/>
    </source>
</evidence>
<dbReference type="Proteomes" id="UP001595776">
    <property type="component" value="Unassembled WGS sequence"/>
</dbReference>
<dbReference type="PANTHER" id="PTHR38340:SF1">
    <property type="entry name" value="S-LAYER PROTEIN"/>
    <property type="match status" value="1"/>
</dbReference>
<name>A0ABV8U7Q7_9PROT</name>
<accession>A0ABV8U7Q7</accession>
<feature type="region of interest" description="Disordered" evidence="3">
    <location>
        <begin position="403"/>
        <end position="464"/>
    </location>
</feature>
<evidence type="ECO:0000313" key="4">
    <source>
        <dbReference type="EMBL" id="MFC4347241.1"/>
    </source>
</evidence>
<dbReference type="Gene3D" id="2.150.10.10">
    <property type="entry name" value="Serralysin-like metalloprotease, C-terminal"/>
    <property type="match status" value="2"/>
</dbReference>
<dbReference type="Pfam" id="PF00353">
    <property type="entry name" value="HemolysinCabind"/>
    <property type="match status" value="4"/>
</dbReference>
<sequence length="647" mass="64649">MPGLTANGNEFTANTYTSVGQVRPEIASLEGGGYVVVWTNFSAAYDGDGYGLAGQVFDSDGNPVGAEFTVNTEFEDNQDNVAVTGLPGGGFIVTWGSNDLDVDGDNAAVSGQIFDASGNKVGGEFAVNTEVEGFQLTPDVTSLAGGGFVVTWESTDPDVDGDGYGIAGQIFDAAGNKVGSEFVVNTEAEGTQEKAVVAGLSGGGFVIAWESGDPDVDGDSSGIAAQIFDASGNPVGGEFTVNTVSQGAQDEPDIAGLTNGGFVITWRNGATDADGDLNAVSARIFDASGTPKGDEFIVNTLTSSVQTQPSVTAVSKGGFVISWTQNAAGGDGDGTSIAAQLFDANGNKVGDETTINERVASAQNHSAVTYLSGDDVAFTWVSSDPAVDGDSSGIAARAFSFSLPSTPDHSEQPTSSLDTTTATDGNDTLEFGVDDDTVAAGSGDDYVDGGQGDDTVSGGAGNDTIEGGDGADLILGGAGDDRIYATNIANENGDVSGNIVWAGAGDDVVYGGLGNDTLGGGTEADSIEGGRGADLIYGGEGNDTLDGGSGADTLWGGAGDDVLTGGSGADVFIFGAVSGNDTITDFDLGDDVLLVSFAGITDLAGLQAASAEQSVDGQDGVLITLGEGESIFIIGLQLDDLASVTLG</sequence>
<feature type="compositionally biased region" description="Polar residues" evidence="3">
    <location>
        <begin position="403"/>
        <end position="426"/>
    </location>
</feature>
<comment type="caution">
    <text evidence="4">The sequence shown here is derived from an EMBL/GenBank/DDBJ whole genome shotgun (WGS) entry which is preliminary data.</text>
</comment>
<dbReference type="SUPFAM" id="SSF51120">
    <property type="entry name" value="beta-Roll"/>
    <property type="match status" value="2"/>
</dbReference>
<gene>
    <name evidence="4" type="ORF">ACFO5Q_05230</name>
</gene>
<dbReference type="PROSITE" id="PS00330">
    <property type="entry name" value="HEMOLYSIN_CALCIUM"/>
    <property type="match status" value="4"/>
</dbReference>
<evidence type="ECO:0000313" key="5">
    <source>
        <dbReference type="Proteomes" id="UP001595776"/>
    </source>
</evidence>